<dbReference type="RefSeq" id="WP_145889753.1">
    <property type="nucleotide sequence ID" value="NZ_VOBQ01000001.1"/>
</dbReference>
<dbReference type="Gene3D" id="3.30.1340.30">
    <property type="match status" value="1"/>
</dbReference>
<evidence type="ECO:0000259" key="1">
    <source>
        <dbReference type="PROSITE" id="PS50914"/>
    </source>
</evidence>
<organism evidence="2 3">
    <name type="scientific">Caenimonas sedimenti</name>
    <dbReference type="NCBI Taxonomy" id="2596921"/>
    <lineage>
        <taxon>Bacteria</taxon>
        <taxon>Pseudomonadati</taxon>
        <taxon>Pseudomonadota</taxon>
        <taxon>Betaproteobacteria</taxon>
        <taxon>Burkholderiales</taxon>
        <taxon>Comamonadaceae</taxon>
        <taxon>Caenimonas</taxon>
    </lineage>
</organism>
<dbReference type="AlphaFoldDB" id="A0A562ZXG0"/>
<dbReference type="OrthoDB" id="9006525at2"/>
<keyword evidence="3" id="KW-1185">Reference proteome</keyword>
<feature type="domain" description="BON" evidence="1">
    <location>
        <begin position="72"/>
        <end position="138"/>
    </location>
</feature>
<dbReference type="Pfam" id="PF04972">
    <property type="entry name" value="BON"/>
    <property type="match status" value="1"/>
</dbReference>
<comment type="caution">
    <text evidence="2">The sequence shown here is derived from an EMBL/GenBank/DDBJ whole genome shotgun (WGS) entry which is preliminary data.</text>
</comment>
<sequence>MRDTLSKLMALGAGALAMYYFDPRSGAERRALLAGLVKGGLQQGRSDARQAAIRRRGRGRAFHHIPSTDPQRDARLRDLIRERLGRMVSHPRAIDVQVEEGVVRLSGDVLSKERDGLLLQVNDIPGVEKLVNAMTAHEHPDSLATLEARQEAELAG</sequence>
<evidence type="ECO:0000313" key="2">
    <source>
        <dbReference type="EMBL" id="TWO73302.1"/>
    </source>
</evidence>
<evidence type="ECO:0000313" key="3">
    <source>
        <dbReference type="Proteomes" id="UP000318199"/>
    </source>
</evidence>
<reference evidence="2 3" key="1">
    <citation type="submission" date="2019-07" db="EMBL/GenBank/DDBJ databases">
        <title>Caenimonas sedimenti sp. nov., isolated from activated sludge.</title>
        <authorList>
            <person name="Xu J."/>
        </authorList>
    </citation>
    <scope>NUCLEOTIDE SEQUENCE [LARGE SCALE GENOMIC DNA]</scope>
    <source>
        <strain evidence="2 3">HX-9-20</strain>
    </source>
</reference>
<protein>
    <submittedName>
        <fullName evidence="2">BON domain-containing protein</fullName>
    </submittedName>
</protein>
<proteinExistence type="predicted"/>
<dbReference type="EMBL" id="VOBQ01000001">
    <property type="protein sequence ID" value="TWO73302.1"/>
    <property type="molecule type" value="Genomic_DNA"/>
</dbReference>
<dbReference type="PROSITE" id="PS50914">
    <property type="entry name" value="BON"/>
    <property type="match status" value="1"/>
</dbReference>
<dbReference type="Proteomes" id="UP000318199">
    <property type="component" value="Unassembled WGS sequence"/>
</dbReference>
<dbReference type="InterPro" id="IPR007055">
    <property type="entry name" value="BON_dom"/>
</dbReference>
<gene>
    <name evidence="2" type="ORF">FN976_00175</name>
</gene>
<accession>A0A562ZXG0</accession>
<name>A0A562ZXG0_9BURK</name>